<evidence type="ECO:0000256" key="5">
    <source>
        <dbReference type="SAM" id="MobiDB-lite"/>
    </source>
</evidence>
<gene>
    <name evidence="7" type="ORF">N7494_000275</name>
</gene>
<name>A0AAD6D5G9_9EURO</name>
<dbReference type="EMBL" id="JAQIZZ010000001">
    <property type="protein sequence ID" value="KAJ5556360.1"/>
    <property type="molecule type" value="Genomic_DNA"/>
</dbReference>
<feature type="domain" description="Methyltransferase" evidence="6">
    <location>
        <begin position="899"/>
        <end position="1003"/>
    </location>
</feature>
<dbReference type="PANTHER" id="PTHR35897">
    <property type="entry name" value="METHYLTRANSFERASE AUSD"/>
    <property type="match status" value="1"/>
</dbReference>
<keyword evidence="2" id="KW-0808">Transferase</keyword>
<evidence type="ECO:0000313" key="8">
    <source>
        <dbReference type="Proteomes" id="UP001220324"/>
    </source>
</evidence>
<evidence type="ECO:0000256" key="3">
    <source>
        <dbReference type="ARBA" id="ARBA00022691"/>
    </source>
</evidence>
<evidence type="ECO:0000313" key="7">
    <source>
        <dbReference type="EMBL" id="KAJ5556360.1"/>
    </source>
</evidence>
<keyword evidence="8" id="KW-1185">Reference proteome</keyword>
<dbReference type="Proteomes" id="UP001220324">
    <property type="component" value="Unassembled WGS sequence"/>
</dbReference>
<organism evidence="7 8">
    <name type="scientific">Penicillium frequentans</name>
    <dbReference type="NCBI Taxonomy" id="3151616"/>
    <lineage>
        <taxon>Eukaryota</taxon>
        <taxon>Fungi</taxon>
        <taxon>Dikarya</taxon>
        <taxon>Ascomycota</taxon>
        <taxon>Pezizomycotina</taxon>
        <taxon>Eurotiomycetes</taxon>
        <taxon>Eurotiomycetidae</taxon>
        <taxon>Eurotiales</taxon>
        <taxon>Aspergillaceae</taxon>
        <taxon>Penicillium</taxon>
    </lineage>
</organism>
<dbReference type="Pfam" id="PF13649">
    <property type="entry name" value="Methyltransf_25"/>
    <property type="match status" value="1"/>
</dbReference>
<reference evidence="7 8" key="1">
    <citation type="journal article" date="2023" name="IMA Fungus">
        <title>Comparative genomic study of the Penicillium genus elucidates a diverse pangenome and 15 lateral gene transfer events.</title>
        <authorList>
            <person name="Petersen C."/>
            <person name="Sorensen T."/>
            <person name="Nielsen M.R."/>
            <person name="Sondergaard T.E."/>
            <person name="Sorensen J.L."/>
            <person name="Fitzpatrick D.A."/>
            <person name="Frisvad J.C."/>
            <person name="Nielsen K.L."/>
        </authorList>
    </citation>
    <scope>NUCLEOTIDE SEQUENCE [LARGE SCALE GENOMIC DNA]</scope>
    <source>
        <strain evidence="7 8">IBT 35679</strain>
    </source>
</reference>
<dbReference type="SUPFAM" id="SSF53335">
    <property type="entry name" value="S-adenosyl-L-methionine-dependent methyltransferases"/>
    <property type="match status" value="1"/>
</dbReference>
<evidence type="ECO:0000256" key="2">
    <source>
        <dbReference type="ARBA" id="ARBA00022679"/>
    </source>
</evidence>
<comment type="pathway">
    <text evidence="1">Secondary metabolite biosynthesis.</text>
</comment>
<evidence type="ECO:0000256" key="4">
    <source>
        <dbReference type="ARBA" id="ARBA00038314"/>
    </source>
</evidence>
<protein>
    <recommendedName>
        <fullName evidence="6">Methyltransferase domain-containing protein</fullName>
    </recommendedName>
</protein>
<sequence length="1101" mass="124812">MATEAPNQPVAFSPNPRQAQQLGFISISLSGSRAYEYSRVDYPTSCDWDLIGLVEGKRDILDLLLHRREELWNMLEIVQPEQFPWEIIEQTTDGQDIYDEDWEVVRFSGWTRDGSKRSLKLWSREHLHTISTNPTVCRFGVLSAKSTRKIRSYHPRSGSRLFVFQPTRIADNLSILVDVDFLAGDDDPQAFGTGVTCDLFLSSCTLFEQSPGSVRPLKQALMRKWCDLTDEPDVGCLIAQFHGHEGFDIGKFDSLRYDLTSPPSLTSSDATWSSSSSPTSSLATSPTTSHSSNSQITLEAMNCRRGNGYVEVNFLPIETKETFKSRQGENADSTYLPRLPVLSKKDIEFRLVSEKYYPSCFTSNSEGSFGEIRTREVGLKPGWSEWRPVFVKKGPYVDLELMALPKVHMYFPSTCLQQLIAFDNDTKALFYSLVRGKTLNQVRLDYCLGDDSFLNNYHGPGERTFLDTVNWFLDFEMKRSEHVLDTYSRTIEYNTDSVNSANQSIHRFYYTRLVSDSRFLAFYSERCLDVLGLQTPKGDFTTSDFLNTPLVINGITYPPLRYHFDRATDLLDPTKAGGLANLPVAFGLGDGHGGNIMVGQDVGDSTQRTIYIDYEVSGYHNPFLDMAKSIYNDAFFNVLYADLLSEDISKSSPTNNRSGATVSWDVLPDVIDINYELRVDTIGKSVAIAKLEYVLLPMFEMMNQHDSQMASHSLDVLSSALFACALLSRNFRERPDVFFLNLAVGVRLATEMKDVLSETFGWGALPMADIPNIYTGSLDGLELQLLPRATENKSSPTQWQGDLDTDFLAFLFSSDLLPDDVFLKRAGETYQLQQRFSKTEKESEGTIMRRISKARRDGMAISPHTCIRESIFAEPRIDHHFAYSRILAESENDKSKLLVDAGCCMGTDIRKMVLDGFPPENILGLDIENRYFDVGRTLYNEDLMSTKLRFRKADMTDPKFATKYPELKSRFHFVHSANVIHLFGMAEQEVFFRNLVHLVAPGGTIWGRQVGLIEGFNSGYRQPEGKGARFTINEFREMALRVGDWAEHDVQYEGQLVKYDEIRAQRKDKEWVLQWSIRVPVNKEGRKGDVAGASARIIEEV</sequence>
<proteinExistence type="inferred from homology"/>
<dbReference type="GO" id="GO:0016740">
    <property type="term" value="F:transferase activity"/>
    <property type="evidence" value="ECO:0007669"/>
    <property type="project" value="UniProtKB-KW"/>
</dbReference>
<keyword evidence="3" id="KW-0949">S-adenosyl-L-methionine</keyword>
<comment type="caution">
    <text evidence="7">The sequence shown here is derived from an EMBL/GenBank/DDBJ whole genome shotgun (WGS) entry which is preliminary data.</text>
</comment>
<dbReference type="InterPro" id="IPR041698">
    <property type="entry name" value="Methyltransf_25"/>
</dbReference>
<dbReference type="PANTHER" id="PTHR35897:SF1">
    <property type="entry name" value="METHYLTRANSFERASE AUSD"/>
    <property type="match status" value="1"/>
</dbReference>
<dbReference type="InterPro" id="IPR029063">
    <property type="entry name" value="SAM-dependent_MTases_sf"/>
</dbReference>
<comment type="similarity">
    <text evidence="4">Belongs to the class I-like SAM-binding methyltransferase superfamily.</text>
</comment>
<evidence type="ECO:0000259" key="6">
    <source>
        <dbReference type="Pfam" id="PF13649"/>
    </source>
</evidence>
<feature type="compositionally biased region" description="Low complexity" evidence="5">
    <location>
        <begin position="265"/>
        <end position="292"/>
    </location>
</feature>
<evidence type="ECO:0000256" key="1">
    <source>
        <dbReference type="ARBA" id="ARBA00005179"/>
    </source>
</evidence>
<dbReference type="Gene3D" id="3.40.50.150">
    <property type="entry name" value="Vaccinia Virus protein VP39"/>
    <property type="match status" value="1"/>
</dbReference>
<dbReference type="AlphaFoldDB" id="A0AAD6D5G9"/>
<dbReference type="InterPro" id="IPR051654">
    <property type="entry name" value="Meroterpenoid_MTases"/>
</dbReference>
<feature type="region of interest" description="Disordered" evidence="5">
    <location>
        <begin position="265"/>
        <end position="295"/>
    </location>
</feature>
<accession>A0AAD6D5G9</accession>